<proteinExistence type="inferred from homology"/>
<evidence type="ECO:0000259" key="8">
    <source>
        <dbReference type="Pfam" id="PF22666"/>
    </source>
</evidence>
<dbReference type="Gene3D" id="2.60.40.10">
    <property type="entry name" value="Immunoglobulins"/>
    <property type="match status" value="3"/>
</dbReference>
<dbReference type="InterPro" id="IPR008979">
    <property type="entry name" value="Galactose-bd-like_sf"/>
</dbReference>
<dbReference type="RefSeq" id="WP_379786116.1">
    <property type="nucleotide sequence ID" value="NZ_JBHSMU010000018.1"/>
</dbReference>
<comment type="similarity">
    <text evidence="1">Belongs to the glycosyl hydrolase 2 family.</text>
</comment>
<dbReference type="InterPro" id="IPR006102">
    <property type="entry name" value="Ig-like_GH2"/>
</dbReference>
<dbReference type="InterPro" id="IPR051913">
    <property type="entry name" value="GH2_Domain-Containing"/>
</dbReference>
<evidence type="ECO:0000313" key="10">
    <source>
        <dbReference type="Proteomes" id="UP001596050"/>
    </source>
</evidence>
<evidence type="ECO:0000259" key="5">
    <source>
        <dbReference type="Pfam" id="PF00703"/>
    </source>
</evidence>
<dbReference type="SUPFAM" id="SSF49785">
    <property type="entry name" value="Galactose-binding domain-like"/>
    <property type="match status" value="2"/>
</dbReference>
<reference evidence="10" key="1">
    <citation type="journal article" date="2019" name="Int. J. Syst. Evol. Microbiol.">
        <title>The Global Catalogue of Microorganisms (GCM) 10K type strain sequencing project: providing services to taxonomists for standard genome sequencing and annotation.</title>
        <authorList>
            <consortium name="The Broad Institute Genomics Platform"/>
            <consortium name="The Broad Institute Genome Sequencing Center for Infectious Disease"/>
            <person name="Wu L."/>
            <person name="Ma J."/>
        </authorList>
    </citation>
    <scope>NUCLEOTIDE SEQUENCE [LARGE SCALE GENOMIC DNA]</scope>
    <source>
        <strain evidence="10">KACC 12649</strain>
    </source>
</reference>
<keyword evidence="10" id="KW-1185">Reference proteome</keyword>
<protein>
    <submittedName>
        <fullName evidence="9">DUF4982 domain-containing protein</fullName>
    </submittedName>
</protein>
<gene>
    <name evidence="9" type="ORF">ACFPN5_22690</name>
</gene>
<feature type="domain" description="DUF4982" evidence="6">
    <location>
        <begin position="630"/>
        <end position="689"/>
    </location>
</feature>
<dbReference type="PANTHER" id="PTHR42732:SF1">
    <property type="entry name" value="BETA-MANNOSIDASE"/>
    <property type="match status" value="1"/>
</dbReference>
<dbReference type="SUPFAM" id="SSF49303">
    <property type="entry name" value="beta-Galactosidase/glucuronidase domain"/>
    <property type="match status" value="1"/>
</dbReference>
<dbReference type="Pfam" id="PF22666">
    <property type="entry name" value="Glyco_hydro_2_N2"/>
    <property type="match status" value="1"/>
</dbReference>
<dbReference type="InterPro" id="IPR040605">
    <property type="entry name" value="Glyco_hydro2_dom5"/>
</dbReference>
<dbReference type="Gene3D" id="2.60.120.260">
    <property type="entry name" value="Galactose-binding domain-like"/>
    <property type="match status" value="1"/>
</dbReference>
<sequence>MTNRPVFPHRLAHALALAGLLCASALPAHAARAQYDFNPGWKLHVGDPRDAAEASFDDSAWKAVTLPRAWNEDDAYGKDIVDHSTGVAWYRKHFQLQNHQPGQKVFLEFEGARQAAEVYVNGKRIGLHENGINAFGFDISAALLPGDNVVAVRTDNSWDYREKATNQRYQWADKNFNANYGGLPKNVRLHVTEPLYQTLPLFSTLGTTGVYVYARDFDIKKRSATIWAESEVRNDAPQARTFIYEIELRDKDGKRVARFAAPSQTVAPGATTTVKASALVKNLHFWSWGYGYLYDVVTTLKVNGKPLDTVTTRTGFRKTEFGQGVVKLNDRVLQMKGYAQRTSNEWPAVGMSVPAWLSDYGNGMALASNANLVRWMHIAPWKQDVESLDRIGLMQAMPAGDSERDVDGRRWEQRVEAMVDAIVYNRNSPSILFYESGNKGVSAEHMREMKTLRDKYDPYGGRAAGSREMLSSELQQVSEYGGEMLYINKSARMPMWAMEYNRDEGARKFWDDFTPPFHKDGDGPLHKGESAAAYNRNQDSFALQNVSTWYDYWRERPGTGTRVSSGGVNIIFSDSNTHHRGAENYRRSGEVDAMRIPKDGFFAHQVMWDGWVDVEKPRAHIVGHWNYTPGTKKPVHVISSADSVKLLLNGKEVGAAKQSKRFVFTFDDVAWQEGELKAVGYDARGKKICEAMLATAGKPAALRLTTIASPHGLRADGADLALVQVEVVDAKGRRNPVALDTVHFDLQGPAEWRGGIAQGKDNYILARSLPVEGGVNRVLVRSTPQAGRIVVRARAEGLAPAQVAFASAPVRVAAGLAPLPQAQPLFLGRGPTPDTPSFKVSRVAVPVASSTAPSNGASTALSYDDDETTTWASKGGEAAEITYTLARPARLSELALKLTGWRERSYPLRISVDGEEVYAGTTPKNLGYVTLPLKPRLGSTVRIALDGKVDEAGAIKLTEVANQANVDTGGKALSTSALSIVEAEFYELP</sequence>
<accession>A0ABW0LCX9</accession>
<feature type="signal peptide" evidence="4">
    <location>
        <begin position="1"/>
        <end position="30"/>
    </location>
</feature>
<evidence type="ECO:0000259" key="6">
    <source>
        <dbReference type="Pfam" id="PF16355"/>
    </source>
</evidence>
<evidence type="ECO:0000256" key="4">
    <source>
        <dbReference type="SAM" id="SignalP"/>
    </source>
</evidence>
<feature type="domain" description="Beta-mannosidase-like galactose-binding" evidence="8">
    <location>
        <begin position="88"/>
        <end position="172"/>
    </location>
</feature>
<evidence type="ECO:0000313" key="9">
    <source>
        <dbReference type="EMBL" id="MFC5462623.1"/>
    </source>
</evidence>
<keyword evidence="3" id="KW-0326">Glycosidase</keyword>
<dbReference type="PANTHER" id="PTHR42732">
    <property type="entry name" value="BETA-GALACTOSIDASE"/>
    <property type="match status" value="1"/>
</dbReference>
<evidence type="ECO:0000259" key="7">
    <source>
        <dbReference type="Pfam" id="PF18565"/>
    </source>
</evidence>
<dbReference type="InterPro" id="IPR054593">
    <property type="entry name" value="Beta-mannosidase-like_N2"/>
</dbReference>
<dbReference type="InterPro" id="IPR017853">
    <property type="entry name" value="GH"/>
</dbReference>
<dbReference type="Proteomes" id="UP001596050">
    <property type="component" value="Unassembled WGS sequence"/>
</dbReference>
<evidence type="ECO:0000256" key="2">
    <source>
        <dbReference type="ARBA" id="ARBA00022801"/>
    </source>
</evidence>
<dbReference type="SUPFAM" id="SSF51445">
    <property type="entry name" value="(Trans)glycosidases"/>
    <property type="match status" value="1"/>
</dbReference>
<organism evidence="9 10">
    <name type="scientific">Massilia niabensis</name>
    <dbReference type="NCBI Taxonomy" id="544910"/>
    <lineage>
        <taxon>Bacteria</taxon>
        <taxon>Pseudomonadati</taxon>
        <taxon>Pseudomonadota</taxon>
        <taxon>Betaproteobacteria</taxon>
        <taxon>Burkholderiales</taxon>
        <taxon>Oxalobacteraceae</taxon>
        <taxon>Telluria group</taxon>
        <taxon>Massilia</taxon>
    </lineage>
</organism>
<evidence type="ECO:0000256" key="1">
    <source>
        <dbReference type="ARBA" id="ARBA00007401"/>
    </source>
</evidence>
<dbReference type="InterPro" id="IPR013783">
    <property type="entry name" value="Ig-like_fold"/>
</dbReference>
<dbReference type="InterPro" id="IPR032311">
    <property type="entry name" value="DUF4982"/>
</dbReference>
<comment type="caution">
    <text evidence="9">The sequence shown here is derived from an EMBL/GenBank/DDBJ whole genome shotgun (WGS) entry which is preliminary data.</text>
</comment>
<keyword evidence="4" id="KW-0732">Signal</keyword>
<evidence type="ECO:0000256" key="3">
    <source>
        <dbReference type="ARBA" id="ARBA00023295"/>
    </source>
</evidence>
<dbReference type="Pfam" id="PF16355">
    <property type="entry name" value="DUF4982"/>
    <property type="match status" value="1"/>
</dbReference>
<keyword evidence="2" id="KW-0378">Hydrolase</keyword>
<name>A0ABW0LCX9_9BURK</name>
<dbReference type="InterPro" id="IPR036156">
    <property type="entry name" value="Beta-gal/glucu_dom_sf"/>
</dbReference>
<dbReference type="Pfam" id="PF00703">
    <property type="entry name" value="Glyco_hydro_2"/>
    <property type="match status" value="1"/>
</dbReference>
<feature type="domain" description="Glycoside hydrolase family 2 immunoglobulin-like beta-sandwich" evidence="5">
    <location>
        <begin position="220"/>
        <end position="317"/>
    </location>
</feature>
<feature type="domain" description="Glycoside hydrolase family 2" evidence="7">
    <location>
        <begin position="709"/>
        <end position="803"/>
    </location>
</feature>
<dbReference type="EMBL" id="JBHSMU010000018">
    <property type="protein sequence ID" value="MFC5462623.1"/>
    <property type="molecule type" value="Genomic_DNA"/>
</dbReference>
<feature type="chain" id="PRO_5045102847" evidence="4">
    <location>
        <begin position="31"/>
        <end position="989"/>
    </location>
</feature>
<dbReference type="Gene3D" id="3.20.20.80">
    <property type="entry name" value="Glycosidases"/>
    <property type="match status" value="1"/>
</dbReference>
<dbReference type="Pfam" id="PF18565">
    <property type="entry name" value="Glyco_hydro2_C5"/>
    <property type="match status" value="1"/>
</dbReference>